<feature type="domain" description="Lysozyme inhibitor LprI-like N-terminal" evidence="2">
    <location>
        <begin position="40"/>
        <end position="139"/>
    </location>
</feature>
<name>W7QMY3_9ALTE</name>
<feature type="signal peptide" evidence="1">
    <location>
        <begin position="1"/>
        <end position="26"/>
    </location>
</feature>
<evidence type="ECO:0000313" key="3">
    <source>
        <dbReference type="EMBL" id="EWH10307.1"/>
    </source>
</evidence>
<comment type="caution">
    <text evidence="3">The sequence shown here is derived from an EMBL/GenBank/DDBJ whole genome shotgun (WGS) entry which is preliminary data.</text>
</comment>
<dbReference type="STRING" id="1328313.DS2_08535"/>
<dbReference type="EMBL" id="ARZY01000013">
    <property type="protein sequence ID" value="EWH10307.1"/>
    <property type="molecule type" value="Genomic_DNA"/>
</dbReference>
<dbReference type="Pfam" id="PF07007">
    <property type="entry name" value="LprI"/>
    <property type="match status" value="1"/>
</dbReference>
<proteinExistence type="predicted"/>
<evidence type="ECO:0000259" key="2">
    <source>
        <dbReference type="Pfam" id="PF07007"/>
    </source>
</evidence>
<dbReference type="AlphaFoldDB" id="W7QMY3"/>
<keyword evidence="4" id="KW-1185">Reference proteome</keyword>
<dbReference type="RefSeq" id="WP_035014312.1">
    <property type="nucleotide sequence ID" value="NZ_ARZY01000013.1"/>
</dbReference>
<sequence length="144" mass="16360">MKSISSFNYATVLLMFCYLVPSSALAESAKNKAKRLIAECENSTANHTAYAICLDETEKQINRELNAWILDAEDKLRAQVNKSGNESMLSEFKRANAHYDKFIESQCRSVFFQNLSSSEAASKFRACKITKTLQRIEQLKEESE</sequence>
<dbReference type="OrthoDB" id="5769744at2"/>
<dbReference type="Proteomes" id="UP000019276">
    <property type="component" value="Unassembled WGS sequence"/>
</dbReference>
<keyword evidence="1" id="KW-0732">Signal</keyword>
<protein>
    <recommendedName>
        <fullName evidence="2">Lysozyme inhibitor LprI-like N-terminal domain-containing protein</fullName>
    </recommendedName>
</protein>
<evidence type="ECO:0000256" key="1">
    <source>
        <dbReference type="SAM" id="SignalP"/>
    </source>
</evidence>
<dbReference type="Gene3D" id="1.20.1270.180">
    <property type="match status" value="1"/>
</dbReference>
<feature type="chain" id="PRO_5004898382" description="Lysozyme inhibitor LprI-like N-terminal domain-containing protein" evidence="1">
    <location>
        <begin position="27"/>
        <end position="144"/>
    </location>
</feature>
<accession>W7QMY3</accession>
<organism evidence="3 4">
    <name type="scientific">Catenovulum agarivorans DS-2</name>
    <dbReference type="NCBI Taxonomy" id="1328313"/>
    <lineage>
        <taxon>Bacteria</taxon>
        <taxon>Pseudomonadati</taxon>
        <taxon>Pseudomonadota</taxon>
        <taxon>Gammaproteobacteria</taxon>
        <taxon>Alteromonadales</taxon>
        <taxon>Alteromonadaceae</taxon>
        <taxon>Catenovulum</taxon>
    </lineage>
</organism>
<gene>
    <name evidence="3" type="ORF">DS2_08535</name>
</gene>
<dbReference type="InterPro" id="IPR009739">
    <property type="entry name" value="LprI-like_N"/>
</dbReference>
<reference evidence="3 4" key="1">
    <citation type="journal article" date="2014" name="Genome Announc.">
        <title>Draft Genome Sequence of the Agar-Degrading Bacterium Catenovulum sp. Strain DS-2, Isolated from Intestines of Haliotis diversicolor.</title>
        <authorList>
            <person name="Shan D."/>
            <person name="Li X."/>
            <person name="Gu Z."/>
            <person name="Wei G."/>
            <person name="Gao Z."/>
            <person name="Shao Z."/>
        </authorList>
    </citation>
    <scope>NUCLEOTIDE SEQUENCE [LARGE SCALE GENOMIC DNA]</scope>
    <source>
        <strain evidence="3 4">DS-2</strain>
    </source>
</reference>
<evidence type="ECO:0000313" key="4">
    <source>
        <dbReference type="Proteomes" id="UP000019276"/>
    </source>
</evidence>